<dbReference type="InterPro" id="IPR026971">
    <property type="entry name" value="CND1/NCAPD3"/>
</dbReference>
<gene>
    <name evidence="11" type="primary">LOC100367618</name>
</gene>
<organism evidence="10 11">
    <name type="scientific">Saccoglossus kowalevskii</name>
    <name type="common">Acorn worm</name>
    <dbReference type="NCBI Taxonomy" id="10224"/>
    <lineage>
        <taxon>Eukaryota</taxon>
        <taxon>Metazoa</taxon>
        <taxon>Hemichordata</taxon>
        <taxon>Enteropneusta</taxon>
        <taxon>Harrimaniidae</taxon>
        <taxon>Saccoglossus</taxon>
    </lineage>
</organism>
<dbReference type="InterPro" id="IPR016024">
    <property type="entry name" value="ARM-type_fold"/>
</dbReference>
<feature type="compositionally biased region" description="Polar residues" evidence="7">
    <location>
        <begin position="1580"/>
        <end position="1590"/>
    </location>
</feature>
<dbReference type="Gene3D" id="1.25.10.10">
    <property type="entry name" value="Leucine-rich Repeat Variant"/>
    <property type="match status" value="2"/>
</dbReference>
<evidence type="ECO:0000256" key="8">
    <source>
        <dbReference type="SAM" id="Phobius"/>
    </source>
</evidence>
<accession>A0ABM0M906</accession>
<evidence type="ECO:0000256" key="6">
    <source>
        <dbReference type="ARBA" id="ARBA00023306"/>
    </source>
</evidence>
<dbReference type="GeneID" id="100367618"/>
<dbReference type="Pfam" id="PF12717">
    <property type="entry name" value="Cnd1"/>
    <property type="match status" value="1"/>
</dbReference>
<dbReference type="PANTHER" id="PTHR14222:SF1">
    <property type="entry name" value="CONDENSIN-2 COMPLEX SUBUNIT D3"/>
    <property type="match status" value="1"/>
</dbReference>
<keyword evidence="6" id="KW-0131">Cell cycle</keyword>
<evidence type="ECO:0000256" key="4">
    <source>
        <dbReference type="ARBA" id="ARBA00023067"/>
    </source>
</evidence>
<name>A0ABM0M906_SACKO</name>
<feature type="region of interest" description="Disordered" evidence="7">
    <location>
        <begin position="163"/>
        <end position="202"/>
    </location>
</feature>
<evidence type="ECO:0000256" key="5">
    <source>
        <dbReference type="ARBA" id="ARBA00023242"/>
    </source>
</evidence>
<evidence type="ECO:0000313" key="10">
    <source>
        <dbReference type="Proteomes" id="UP000694865"/>
    </source>
</evidence>
<evidence type="ECO:0000256" key="2">
    <source>
        <dbReference type="ARBA" id="ARBA00022618"/>
    </source>
</evidence>
<proteinExistence type="predicted"/>
<keyword evidence="8" id="KW-1133">Transmembrane helix</keyword>
<dbReference type="InterPro" id="IPR032682">
    <property type="entry name" value="Cnd1_C"/>
</dbReference>
<dbReference type="RefSeq" id="XP_006816497.1">
    <property type="nucleotide sequence ID" value="XM_006816434.1"/>
</dbReference>
<evidence type="ECO:0000256" key="1">
    <source>
        <dbReference type="ARBA" id="ARBA00004123"/>
    </source>
</evidence>
<feature type="region of interest" description="Disordered" evidence="7">
    <location>
        <begin position="1284"/>
        <end position="1309"/>
    </location>
</feature>
<feature type="compositionally biased region" description="Acidic residues" evidence="7">
    <location>
        <begin position="188"/>
        <end position="202"/>
    </location>
</feature>
<reference evidence="11" key="1">
    <citation type="submission" date="2025-08" db="UniProtKB">
        <authorList>
            <consortium name="RefSeq"/>
        </authorList>
    </citation>
    <scope>IDENTIFICATION</scope>
    <source>
        <tissue evidence="11">Testes</tissue>
    </source>
</reference>
<keyword evidence="4" id="KW-0226">DNA condensation</keyword>
<protein>
    <submittedName>
        <fullName evidence="11">Condensin-2 complex subunit D3-like</fullName>
    </submittedName>
</protein>
<evidence type="ECO:0000313" key="11">
    <source>
        <dbReference type="RefSeq" id="XP_006816497.1"/>
    </source>
</evidence>
<keyword evidence="8" id="KW-0472">Membrane</keyword>
<feature type="domain" description="Condensin complex subunit 1 C-terminal" evidence="9">
    <location>
        <begin position="983"/>
        <end position="1150"/>
    </location>
</feature>
<feature type="region of interest" description="Disordered" evidence="7">
    <location>
        <begin position="1534"/>
        <end position="1608"/>
    </location>
</feature>
<feature type="transmembrane region" description="Helical" evidence="8">
    <location>
        <begin position="115"/>
        <end position="138"/>
    </location>
</feature>
<keyword evidence="5" id="KW-0539">Nucleus</keyword>
<dbReference type="SUPFAM" id="SSF48371">
    <property type="entry name" value="ARM repeat"/>
    <property type="match status" value="1"/>
</dbReference>
<dbReference type="PANTHER" id="PTHR14222">
    <property type="entry name" value="CONDENSIN"/>
    <property type="match status" value="1"/>
</dbReference>
<feature type="region of interest" description="Disordered" evidence="7">
    <location>
        <begin position="524"/>
        <end position="548"/>
    </location>
</feature>
<evidence type="ECO:0000256" key="3">
    <source>
        <dbReference type="ARBA" id="ARBA00022776"/>
    </source>
</evidence>
<keyword evidence="10" id="KW-1185">Reference proteome</keyword>
<keyword evidence="8" id="KW-0812">Transmembrane</keyword>
<comment type="subcellular location">
    <subcellularLocation>
        <location evidence="1">Nucleus</location>
    </subcellularLocation>
</comment>
<dbReference type="Pfam" id="PF12765">
    <property type="entry name" value="Cohesin_HEAT"/>
    <property type="match status" value="2"/>
</dbReference>
<evidence type="ECO:0000256" key="7">
    <source>
        <dbReference type="SAM" id="MobiDB-lite"/>
    </source>
</evidence>
<dbReference type="InterPro" id="IPR011989">
    <property type="entry name" value="ARM-like"/>
</dbReference>
<feature type="compositionally biased region" description="Basic and acidic residues" evidence="7">
    <location>
        <begin position="1284"/>
        <end position="1302"/>
    </location>
</feature>
<keyword evidence="2" id="KW-0132">Cell division</keyword>
<dbReference type="Proteomes" id="UP000694865">
    <property type="component" value="Unplaced"/>
</dbReference>
<keyword evidence="3" id="KW-0498">Mitosis</keyword>
<evidence type="ECO:0000259" key="9">
    <source>
        <dbReference type="Pfam" id="PF12717"/>
    </source>
</evidence>
<feature type="compositionally biased region" description="Polar residues" evidence="7">
    <location>
        <begin position="526"/>
        <end position="548"/>
    </location>
</feature>
<dbReference type="InterPro" id="IPR026003">
    <property type="entry name" value="Cohesin_HEAT"/>
</dbReference>
<feature type="region of interest" description="Disordered" evidence="7">
    <location>
        <begin position="1492"/>
        <end position="1522"/>
    </location>
</feature>
<sequence>MADPGDTVEALQSLKFCGLAEDYVACVWDTDFLDIEPLPPDLEEDIKSHNNFTDKLAKVLSALTPWSRSGRESIPQGFWTALGDNDLSHRSLIALLYYFIHSADKHKSDIYQKEAAIYAANVYFVLISIPGCAAYNVFHPVLFQKALDVLKLWPDAVGGKRKRKDALVTSSQGGGRKGRKHPRRQEDDNVIQEDFDSDNDDSIAELTPQDINVIKRRLLHLTRELVRLLKSFSMKEHAQVIDHLFLALMELSKIDGEFMDGNFSTDCDINKISSVSQLAYMAFTILCTQLHGPVKDMLIKTFYTLMPNILMLIGENKGVAAATIPRSLQMIKDQAVAYICHMIELQGKIALTPARTLLQNVCFKAPDRTEYRSKIAEAVVKILDEFPDVEYASFLQWLVKMSRQEKTGHCTFAIETAGVLLEKPVRKPDENISAEDAKFLSHQFLLQEIILSRVSDKSPVVRAKALSSFAHYAASSDPNIQQVMREVFTPALCTPTIMAGPAAKFKNIERMKDTPQVLVNGKELTTPDNQTATPTNQATSPGIQGGTPNILTPTISDGSIGNNSAAKVMLSMLRRRAVDVKTGVRKSAIQALESVIRLDMSNISKEDIQVIRTRCQDTALSVRKQAMTSLTALLLDKPDSALLHSFWLDGVVPMVGDNESSCQEKCLDIMEDVLIRNIVPLNKSTTPHHKMVWDIFNFIAENEQLEERHFLQKACKHWSKQKKLTPKLIQSLVTHANSQHGSGAWVLLASIAKHCPKLDQSFIFNCWDDFKSGKTEVSSSTLVHVVTVIGCNAKNLDEELVRKLIKDFKSLLRKFSSPPDVTTAIVDSLCQLCNSQVKSPEEGRKLIVEWCVDIMSDCDQFCSSILLSENPADFDEDKLITYIYTLGEVVQLAAEKVSKRVQTLVLSVLAGSKVTATLPSQASQPSSQTQYPLSQLHNSKLSDKVQAFALITLGKMCLVDDNLAKQAIAPLAKELEVSSAASIRNNAVIILCDLCVRYPNLVDRYVPNIAVCVKDESSMVRQQTLFMLTHLLKEDFIKWKGSLFFRFASALVDDVDTISQFAEFSLGTLLIKRHPNMFFNHFLESVFHFNQYALHNMFNKFPQTEREKKLFSLKGKDKSDKRMKIYKFLLVHMTDDQRFQMMSKLCQEVLGSVADNLMPYDENSCNLLRDSLAILASKEIKLTSLRSKASDDMDEEVADVAGVAEQKIKTTIISHAVKKNVMENIVPIIITLKHLLEKHRSPLLKDLMLHLAEVMKDYKNEIKDILAADRQLASEIEYDMRRFEEEEKEKQRKEKERAERRSPAITPRVTPQQVSTLLCALGTPVFRQPSTIAKLNTNPATPQSVNRQAHMRKLPLHLSAKKVIEEVQKRRCKSLSDMAIRGRGKSLGFRSPGAAAECKAVSAPTSLLHNDFSGKGEGFDDENVCPKEIEVDLDSKTPEKVSKPQPSSLAIRKLPEPSCRAISTPDRTIADITFRGDSSQMVPLSPIPTSLPARLYSTSNPRDKNVPGTPSFLPPLQSDNTGRIIRNTDVIAMFSPEHPMPPPRKWNVTPKADRQKTRSSTSDESGSLDVDKTSGRRSARQSNRSKSQADSTERRLVRPRRGLISPDF</sequence>